<evidence type="ECO:0000256" key="1">
    <source>
        <dbReference type="SAM" id="MobiDB-lite"/>
    </source>
</evidence>
<proteinExistence type="predicted"/>
<reference evidence="2" key="1">
    <citation type="submission" date="2017-07" db="EMBL/GenBank/DDBJ databases">
        <title>Taro Niue Genome Assembly and Annotation.</title>
        <authorList>
            <person name="Atibalentja N."/>
            <person name="Keating K."/>
            <person name="Fields C.J."/>
        </authorList>
    </citation>
    <scope>NUCLEOTIDE SEQUENCE</scope>
    <source>
        <strain evidence="2">Niue_2</strain>
        <tissue evidence="2">Leaf</tissue>
    </source>
</reference>
<gene>
    <name evidence="2" type="ORF">Taro_007415</name>
</gene>
<organism evidence="2 3">
    <name type="scientific">Colocasia esculenta</name>
    <name type="common">Wild taro</name>
    <name type="synonym">Arum esculentum</name>
    <dbReference type="NCBI Taxonomy" id="4460"/>
    <lineage>
        <taxon>Eukaryota</taxon>
        <taxon>Viridiplantae</taxon>
        <taxon>Streptophyta</taxon>
        <taxon>Embryophyta</taxon>
        <taxon>Tracheophyta</taxon>
        <taxon>Spermatophyta</taxon>
        <taxon>Magnoliopsida</taxon>
        <taxon>Liliopsida</taxon>
        <taxon>Araceae</taxon>
        <taxon>Aroideae</taxon>
        <taxon>Colocasieae</taxon>
        <taxon>Colocasia</taxon>
    </lineage>
</organism>
<keyword evidence="3" id="KW-1185">Reference proteome</keyword>
<dbReference type="EMBL" id="NMUH01000233">
    <property type="protein sequence ID" value="MQL75047.1"/>
    <property type="molecule type" value="Genomic_DNA"/>
</dbReference>
<dbReference type="AlphaFoldDB" id="A0A843TYW5"/>
<evidence type="ECO:0000313" key="3">
    <source>
        <dbReference type="Proteomes" id="UP000652761"/>
    </source>
</evidence>
<accession>A0A843TYW5</accession>
<feature type="region of interest" description="Disordered" evidence="1">
    <location>
        <begin position="68"/>
        <end position="87"/>
    </location>
</feature>
<dbReference type="Proteomes" id="UP000652761">
    <property type="component" value="Unassembled WGS sequence"/>
</dbReference>
<evidence type="ECO:0000313" key="2">
    <source>
        <dbReference type="EMBL" id="MQL75047.1"/>
    </source>
</evidence>
<name>A0A843TYW5_COLES</name>
<comment type="caution">
    <text evidence="2">The sequence shown here is derived from an EMBL/GenBank/DDBJ whole genome shotgun (WGS) entry which is preliminary data.</text>
</comment>
<feature type="compositionally biased region" description="Polar residues" evidence="1">
    <location>
        <begin position="73"/>
        <end position="87"/>
    </location>
</feature>
<protein>
    <submittedName>
        <fullName evidence="2">Uncharacterized protein</fullName>
    </submittedName>
</protein>
<sequence length="154" mass="16232">MIFRAVNCCRSQGLKQSRGTVISSSLGTIGWWSSRVSPTPIRGVPYLGDFPSHLLSIITATSSISESSRAEGTESTCSSTSFSLPKASSATNDHALHIMVSNSLATYKMLLQAGDVTARTDMATVIALVIVPTAHHGAMLPPNTLTTGLLRSNP</sequence>